<dbReference type="PANTHER" id="PTHR33744:SF7">
    <property type="entry name" value="PUCR FAMILY TRANSCRIPTIONAL REGULATOR"/>
    <property type="match status" value="1"/>
</dbReference>
<gene>
    <name evidence="5" type="ORF">ACFSJD_14070</name>
</gene>
<dbReference type="Gene3D" id="1.10.10.2840">
    <property type="entry name" value="PucR C-terminal helix-turn-helix domain"/>
    <property type="match status" value="1"/>
</dbReference>
<dbReference type="Pfam" id="PF17853">
    <property type="entry name" value="GGDEF_2"/>
    <property type="match status" value="1"/>
</dbReference>
<organism evidence="5 6">
    <name type="scientific">Pseudonocardia yunnanensis</name>
    <dbReference type="NCBI Taxonomy" id="58107"/>
    <lineage>
        <taxon>Bacteria</taxon>
        <taxon>Bacillati</taxon>
        <taxon>Actinomycetota</taxon>
        <taxon>Actinomycetes</taxon>
        <taxon>Pseudonocardiales</taxon>
        <taxon>Pseudonocardiaceae</taxon>
        <taxon>Pseudonocardia</taxon>
    </lineage>
</organism>
<reference evidence="6" key="1">
    <citation type="journal article" date="2019" name="Int. J. Syst. Evol. Microbiol.">
        <title>The Global Catalogue of Microorganisms (GCM) 10K type strain sequencing project: providing services to taxonomists for standard genome sequencing and annotation.</title>
        <authorList>
            <consortium name="The Broad Institute Genomics Platform"/>
            <consortium name="The Broad Institute Genome Sequencing Center for Infectious Disease"/>
            <person name="Wu L."/>
            <person name="Ma J."/>
        </authorList>
    </citation>
    <scope>NUCLEOTIDE SEQUENCE [LARGE SCALE GENOMIC DNA]</scope>
    <source>
        <strain evidence="6">CCM 7043</strain>
    </source>
</reference>
<dbReference type="PANTHER" id="PTHR33744">
    <property type="entry name" value="CARBOHYDRATE DIACID REGULATOR"/>
    <property type="match status" value="1"/>
</dbReference>
<accession>A0ABW4EUA5</accession>
<evidence type="ECO:0000259" key="2">
    <source>
        <dbReference type="Pfam" id="PF13556"/>
    </source>
</evidence>
<keyword evidence="6" id="KW-1185">Reference proteome</keyword>
<dbReference type="InterPro" id="IPR051448">
    <property type="entry name" value="CdaR-like_regulators"/>
</dbReference>
<feature type="domain" description="CdaR GGDEF-like" evidence="4">
    <location>
        <begin position="214"/>
        <end position="313"/>
    </location>
</feature>
<protein>
    <submittedName>
        <fullName evidence="5">PucR family transcriptional regulator</fullName>
    </submittedName>
</protein>
<feature type="domain" description="RsbT co-antagonist protein RsbRD N-terminal" evidence="3">
    <location>
        <begin position="46"/>
        <end position="192"/>
    </location>
</feature>
<name>A0ABW4EUA5_9PSEU</name>
<evidence type="ECO:0000313" key="5">
    <source>
        <dbReference type="EMBL" id="MFD1518622.1"/>
    </source>
</evidence>
<sequence>MWRARPAWRGGGHIFGDVDPFSGDQDSEPLPDWVQEMAACVDLQELAERVVVRDISVAFPRLAGDADFAEHLRSSVRENLHVLQQVLCGRLALAQVRLEQPLEFARVQARLRIPQTALQRSYRVGFVTMWQAWAQQLQAVAEAKDVPREEAMAALARLTTMIFAYQDHVASQVAEQYARSDDALNRSRAHVRHGLVREILRTEVTSLPPSDLLTLDYDLTADHVAVVLPAVAEGTATQLLVGLRAATGIRHSLLHPLDLRCTAVWLARPPTWPRRTLGQLREVLETAGVEASLSDPLRGLAGFRRALEQAQDVEKVRAAWGRTQAPPVLGHGDVALEILLLREPDRARGFVRAELGALADDTAEAARLRETLDVSFRLGTHVATAERLQLHEHTVRNRLHRAEEHLGHPLHERRTELQVALRLLRLLGDER</sequence>
<evidence type="ECO:0000259" key="3">
    <source>
        <dbReference type="Pfam" id="PF14361"/>
    </source>
</evidence>
<dbReference type="InterPro" id="IPR042070">
    <property type="entry name" value="PucR_C-HTH_sf"/>
</dbReference>
<evidence type="ECO:0000256" key="1">
    <source>
        <dbReference type="ARBA" id="ARBA00006754"/>
    </source>
</evidence>
<evidence type="ECO:0000259" key="4">
    <source>
        <dbReference type="Pfam" id="PF17853"/>
    </source>
</evidence>
<dbReference type="Pfam" id="PF13556">
    <property type="entry name" value="HTH_30"/>
    <property type="match status" value="1"/>
</dbReference>
<evidence type="ECO:0000313" key="6">
    <source>
        <dbReference type="Proteomes" id="UP001597114"/>
    </source>
</evidence>
<proteinExistence type="inferred from homology"/>
<comment type="similarity">
    <text evidence="1">Belongs to the CdaR family.</text>
</comment>
<dbReference type="Proteomes" id="UP001597114">
    <property type="component" value="Unassembled WGS sequence"/>
</dbReference>
<dbReference type="Pfam" id="PF14361">
    <property type="entry name" value="RsbRD_N"/>
    <property type="match status" value="1"/>
</dbReference>
<dbReference type="RefSeq" id="WP_344729467.1">
    <property type="nucleotide sequence ID" value="NZ_BAAAUS010000063.1"/>
</dbReference>
<dbReference type="InterPro" id="IPR025751">
    <property type="entry name" value="RsbRD_N_dom"/>
</dbReference>
<dbReference type="InterPro" id="IPR025736">
    <property type="entry name" value="PucR_C-HTH_dom"/>
</dbReference>
<dbReference type="EMBL" id="JBHUCO010000013">
    <property type="protein sequence ID" value="MFD1518622.1"/>
    <property type="molecule type" value="Genomic_DNA"/>
</dbReference>
<dbReference type="InterPro" id="IPR041522">
    <property type="entry name" value="CdaR_GGDEF"/>
</dbReference>
<feature type="domain" description="PucR C-terminal helix-turn-helix" evidence="2">
    <location>
        <begin position="368"/>
        <end position="423"/>
    </location>
</feature>
<comment type="caution">
    <text evidence="5">The sequence shown here is derived from an EMBL/GenBank/DDBJ whole genome shotgun (WGS) entry which is preliminary data.</text>
</comment>